<name>A0A378X1H4_9NOCA</name>
<reference evidence="1 2" key="1">
    <citation type="submission" date="2018-06" db="EMBL/GenBank/DDBJ databases">
        <authorList>
            <consortium name="Pathogen Informatics"/>
            <person name="Doyle S."/>
        </authorList>
    </citation>
    <scope>NUCLEOTIDE SEQUENCE [LARGE SCALE GENOMIC DNA]</scope>
    <source>
        <strain evidence="1 2">NCTC13184</strain>
    </source>
</reference>
<accession>A0A378X1H4</accession>
<organism evidence="1 2">
    <name type="scientific">Nocardia africana</name>
    <dbReference type="NCBI Taxonomy" id="134964"/>
    <lineage>
        <taxon>Bacteria</taxon>
        <taxon>Bacillati</taxon>
        <taxon>Actinomycetota</taxon>
        <taxon>Actinomycetes</taxon>
        <taxon>Mycobacteriales</taxon>
        <taxon>Nocardiaceae</taxon>
        <taxon>Nocardia</taxon>
    </lineage>
</organism>
<sequence length="42" mass="4407">MSCGPNYRALLPNGTASMSPRLTVRFSPFTHADAGSISVAPQ</sequence>
<dbReference type="AlphaFoldDB" id="A0A378X1H4"/>
<dbReference type="Proteomes" id="UP000255082">
    <property type="component" value="Unassembled WGS sequence"/>
</dbReference>
<evidence type="ECO:0000313" key="1">
    <source>
        <dbReference type="EMBL" id="SUA47470.1"/>
    </source>
</evidence>
<dbReference type="EMBL" id="UGRU01000001">
    <property type="protein sequence ID" value="SUA47470.1"/>
    <property type="molecule type" value="Genomic_DNA"/>
</dbReference>
<proteinExistence type="predicted"/>
<gene>
    <name evidence="1" type="ORF">NCTC13184_06011</name>
</gene>
<protein>
    <submittedName>
        <fullName evidence="1">Uncharacterized protein</fullName>
    </submittedName>
</protein>
<evidence type="ECO:0000313" key="2">
    <source>
        <dbReference type="Proteomes" id="UP000255082"/>
    </source>
</evidence>